<feature type="transmembrane region" description="Helical" evidence="1">
    <location>
        <begin position="93"/>
        <end position="118"/>
    </location>
</feature>
<dbReference type="PANTHER" id="PTHR35718">
    <property type="entry name" value="EXPRESSED PROTEIN"/>
    <property type="match status" value="1"/>
</dbReference>
<protein>
    <recommendedName>
        <fullName evidence="5">Transmembrane protein</fullName>
    </recommendedName>
</protein>
<reference evidence="3 4" key="1">
    <citation type="submission" date="2024-01" db="EMBL/GenBank/DDBJ databases">
        <title>The genomes of 5 underutilized Papilionoideae crops provide insights into root nodulation and disease resistance.</title>
        <authorList>
            <person name="Yuan L."/>
        </authorList>
    </citation>
    <scope>NUCLEOTIDE SEQUENCE [LARGE SCALE GENOMIC DNA]</scope>
    <source>
        <strain evidence="3">LY-2023</strain>
        <tissue evidence="3">Leaf</tissue>
    </source>
</reference>
<proteinExistence type="predicted"/>
<keyword evidence="2" id="KW-0732">Signal</keyword>
<dbReference type="PANTHER" id="PTHR35718:SF3">
    <property type="entry name" value="PROTEIN, PUTATIVE-RELATED"/>
    <property type="match status" value="1"/>
</dbReference>
<accession>A0AAN9I1I3</accession>
<keyword evidence="1" id="KW-0472">Membrane</keyword>
<dbReference type="EMBL" id="JAYKXN010000008">
    <property type="protein sequence ID" value="KAK7262312.1"/>
    <property type="molecule type" value="Genomic_DNA"/>
</dbReference>
<organism evidence="3 4">
    <name type="scientific">Clitoria ternatea</name>
    <name type="common">Butterfly pea</name>
    <dbReference type="NCBI Taxonomy" id="43366"/>
    <lineage>
        <taxon>Eukaryota</taxon>
        <taxon>Viridiplantae</taxon>
        <taxon>Streptophyta</taxon>
        <taxon>Embryophyta</taxon>
        <taxon>Tracheophyta</taxon>
        <taxon>Spermatophyta</taxon>
        <taxon>Magnoliopsida</taxon>
        <taxon>eudicotyledons</taxon>
        <taxon>Gunneridae</taxon>
        <taxon>Pentapetalae</taxon>
        <taxon>rosids</taxon>
        <taxon>fabids</taxon>
        <taxon>Fabales</taxon>
        <taxon>Fabaceae</taxon>
        <taxon>Papilionoideae</taxon>
        <taxon>50 kb inversion clade</taxon>
        <taxon>NPAAA clade</taxon>
        <taxon>indigoferoid/millettioid clade</taxon>
        <taxon>Phaseoleae</taxon>
        <taxon>Clitoria</taxon>
    </lineage>
</organism>
<keyword evidence="1" id="KW-1133">Transmembrane helix</keyword>
<dbReference type="AlphaFoldDB" id="A0AAN9I1I3"/>
<evidence type="ECO:0000256" key="1">
    <source>
        <dbReference type="SAM" id="Phobius"/>
    </source>
</evidence>
<keyword evidence="4" id="KW-1185">Reference proteome</keyword>
<keyword evidence="1" id="KW-0812">Transmembrane</keyword>
<sequence>MTPIGLSFLFLLSPALLSIATGQERAPHGLVYESPVAFPPSAYDFFHPNARKPESKDPCTASKCSPLPLAAQVEASQIYENKASATQKRGKQIGAGGVAAIIISIAFAVLLAMGVYYVKVTRQANMNRTNNSVQSHA</sequence>
<evidence type="ECO:0000256" key="2">
    <source>
        <dbReference type="SAM" id="SignalP"/>
    </source>
</evidence>
<feature type="chain" id="PRO_5043051577" description="Transmembrane protein" evidence="2">
    <location>
        <begin position="23"/>
        <end position="137"/>
    </location>
</feature>
<evidence type="ECO:0008006" key="5">
    <source>
        <dbReference type="Google" id="ProtNLM"/>
    </source>
</evidence>
<name>A0AAN9I1I3_CLITE</name>
<dbReference type="Proteomes" id="UP001359559">
    <property type="component" value="Unassembled WGS sequence"/>
</dbReference>
<comment type="caution">
    <text evidence="3">The sequence shown here is derived from an EMBL/GenBank/DDBJ whole genome shotgun (WGS) entry which is preliminary data.</text>
</comment>
<feature type="signal peptide" evidence="2">
    <location>
        <begin position="1"/>
        <end position="22"/>
    </location>
</feature>
<evidence type="ECO:0000313" key="4">
    <source>
        <dbReference type="Proteomes" id="UP001359559"/>
    </source>
</evidence>
<evidence type="ECO:0000313" key="3">
    <source>
        <dbReference type="EMBL" id="KAK7262312.1"/>
    </source>
</evidence>
<gene>
    <name evidence="3" type="ORF">RJT34_29879</name>
</gene>